<reference evidence="8" key="1">
    <citation type="submission" date="2020-06" db="EMBL/GenBank/DDBJ databases">
        <authorList>
            <person name="Li T."/>
            <person name="Hu X."/>
            <person name="Zhang T."/>
            <person name="Song X."/>
            <person name="Zhang H."/>
            <person name="Dai N."/>
            <person name="Sheng W."/>
            <person name="Hou X."/>
            <person name="Wei L."/>
        </authorList>
    </citation>
    <scope>NUCLEOTIDE SEQUENCE</scope>
    <source>
        <strain evidence="8">KEN8</strain>
        <tissue evidence="8">Leaf</tissue>
    </source>
</reference>
<feature type="compositionally biased region" description="Basic residues" evidence="4">
    <location>
        <begin position="237"/>
        <end position="255"/>
    </location>
</feature>
<dbReference type="InterPro" id="IPR057232">
    <property type="entry name" value="DUF7910"/>
</dbReference>
<dbReference type="PANTHER" id="PTHR10551">
    <property type="entry name" value="FASCIN"/>
    <property type="match status" value="1"/>
</dbReference>
<dbReference type="GO" id="GO:0051015">
    <property type="term" value="F:actin filament binding"/>
    <property type="evidence" value="ECO:0007669"/>
    <property type="project" value="InterPro"/>
</dbReference>
<evidence type="ECO:0000256" key="2">
    <source>
        <dbReference type="ARBA" id="ARBA00022801"/>
    </source>
</evidence>
<dbReference type="SUPFAM" id="SSF51445">
    <property type="entry name" value="(Trans)glycosidases"/>
    <property type="match status" value="1"/>
</dbReference>
<comment type="caution">
    <text evidence="8">The sequence shown here is derived from an EMBL/GenBank/DDBJ whole genome shotgun (WGS) entry which is preliminary data.</text>
</comment>
<sequence>MKLFIVFSIITCFCQLLSFSNGRPVSNKVWVSGPKQVKAVNLGGWLVTEGWIKPSLFDGIINKDMLVRARTNLVYLIMFLYMLSENSMPSMQHCLNLLSDIINDIAADDGTGVQFQSAKVGKYLSAEAGGGAITVATIASSSERFRLWRINEMTFNLRASTGRFVGLNKFGNRKLIVIEAEEPGAAETFQILRNPNDLNRRRDKGEEEERRRRRRRQRDGEGGGDGGTKGRADRGGGRRRRRRGRGRGRKRRRRRGREEEEGGGGGGWQIWEPGGADLGARGKRCGHGREELRGGRSVRKRKGVAMGRRKGEAVALGEVKEEDESVSADYEGDGGWEDDDPSVFSITMDERILQGEYQVTNGYGPLIAPRVMQEHWRTYIVEDDFKFIKENGLNAVRIPVGWWIASDPLPPKPYVPGSLHALDNAFSWAEKYDIKIIIDLHAAPGSQNGAEHSSSRDGSLEWGTDGTIQQTVRVIEFLAARYADSSSLYAMELINEPNSSGVSLDNLTKYYQAGYDAVRKHSQTAYVVMSNRLGTSVEPTELFGFANRLMGSVIDVHNYPYYNSALTNVTVEKFIEYINNDLAEQVKQLTTSNGPPIFVGEWVAEWQLTNTSKEDYQRYAAAQLKVFGRAQFGWAYWTLKNVNIHWSLEWMIKNGYIKL</sequence>
<proteinExistence type="inferred from homology"/>
<organism evidence="8">
    <name type="scientific">Sesamum calycinum</name>
    <dbReference type="NCBI Taxonomy" id="2727403"/>
    <lineage>
        <taxon>Eukaryota</taxon>
        <taxon>Viridiplantae</taxon>
        <taxon>Streptophyta</taxon>
        <taxon>Embryophyta</taxon>
        <taxon>Tracheophyta</taxon>
        <taxon>Spermatophyta</taxon>
        <taxon>Magnoliopsida</taxon>
        <taxon>eudicotyledons</taxon>
        <taxon>Gunneridae</taxon>
        <taxon>Pentapetalae</taxon>
        <taxon>asterids</taxon>
        <taxon>lamiids</taxon>
        <taxon>Lamiales</taxon>
        <taxon>Pedaliaceae</taxon>
        <taxon>Sesamum</taxon>
    </lineage>
</organism>
<dbReference type="EMBL" id="JACGWM010000006">
    <property type="protein sequence ID" value="KAL0368804.1"/>
    <property type="molecule type" value="Genomic_DNA"/>
</dbReference>
<gene>
    <name evidence="8" type="ORF">Scaly_1099300</name>
</gene>
<dbReference type="GO" id="GO:0000272">
    <property type="term" value="P:polysaccharide catabolic process"/>
    <property type="evidence" value="ECO:0007669"/>
    <property type="project" value="InterPro"/>
</dbReference>
<dbReference type="Pfam" id="PF25490">
    <property type="entry name" value="DUF7910"/>
    <property type="match status" value="1"/>
</dbReference>
<evidence type="ECO:0000313" key="8">
    <source>
        <dbReference type="EMBL" id="KAL0368804.1"/>
    </source>
</evidence>
<dbReference type="InterPro" id="IPR001547">
    <property type="entry name" value="Glyco_hydro_5"/>
</dbReference>
<feature type="region of interest" description="Disordered" evidence="4">
    <location>
        <begin position="188"/>
        <end position="334"/>
    </location>
</feature>
<keyword evidence="3" id="KW-0326">Glycosidase</keyword>
<dbReference type="InterPro" id="IPR017853">
    <property type="entry name" value="GH"/>
</dbReference>
<feature type="domain" description="DUF7910" evidence="7">
    <location>
        <begin position="109"/>
        <end position="202"/>
    </location>
</feature>
<dbReference type="AlphaFoldDB" id="A0AAW2QLW3"/>
<dbReference type="GO" id="GO:0007163">
    <property type="term" value="P:establishment or maintenance of cell polarity"/>
    <property type="evidence" value="ECO:0007669"/>
    <property type="project" value="TreeGrafter"/>
</dbReference>
<feature type="domain" description="Glycoside hydrolase family 5" evidence="6">
    <location>
        <begin position="372"/>
        <end position="641"/>
    </location>
</feature>
<dbReference type="PANTHER" id="PTHR10551:SF14">
    <property type="entry name" value="CELLULASE CONTAINING PROTEIN, EXPRESSED"/>
    <property type="match status" value="1"/>
</dbReference>
<dbReference type="InterPro" id="IPR008999">
    <property type="entry name" value="Actin-crosslinking"/>
</dbReference>
<feature type="signal peptide" evidence="5">
    <location>
        <begin position="1"/>
        <end position="22"/>
    </location>
</feature>
<dbReference type="Pfam" id="PF00150">
    <property type="entry name" value="Cellulase"/>
    <property type="match status" value="1"/>
</dbReference>
<evidence type="ECO:0000259" key="6">
    <source>
        <dbReference type="Pfam" id="PF00150"/>
    </source>
</evidence>
<dbReference type="SUPFAM" id="SSF50405">
    <property type="entry name" value="Actin-crosslinking proteins"/>
    <property type="match status" value="1"/>
</dbReference>
<dbReference type="GO" id="GO:0005737">
    <property type="term" value="C:cytoplasm"/>
    <property type="evidence" value="ECO:0007669"/>
    <property type="project" value="TreeGrafter"/>
</dbReference>
<dbReference type="GO" id="GO:0004553">
    <property type="term" value="F:hydrolase activity, hydrolyzing O-glycosyl compounds"/>
    <property type="evidence" value="ECO:0007669"/>
    <property type="project" value="InterPro"/>
</dbReference>
<evidence type="ECO:0000256" key="1">
    <source>
        <dbReference type="ARBA" id="ARBA00005641"/>
    </source>
</evidence>
<dbReference type="GO" id="GO:0015629">
    <property type="term" value="C:actin cytoskeleton"/>
    <property type="evidence" value="ECO:0007669"/>
    <property type="project" value="TreeGrafter"/>
</dbReference>
<evidence type="ECO:0000256" key="4">
    <source>
        <dbReference type="SAM" id="MobiDB-lite"/>
    </source>
</evidence>
<accession>A0AAW2QLW3</accession>
<comment type="similarity">
    <text evidence="1">Belongs to the glycosyl hydrolase 5 (cellulase A) family.</text>
</comment>
<dbReference type="InterPro" id="IPR010431">
    <property type="entry name" value="Fascin"/>
</dbReference>
<feature type="compositionally biased region" description="Acidic residues" evidence="4">
    <location>
        <begin position="320"/>
        <end position="334"/>
    </location>
</feature>
<feature type="chain" id="PRO_5043901438" evidence="5">
    <location>
        <begin position="23"/>
        <end position="659"/>
    </location>
</feature>
<feature type="compositionally biased region" description="Basic and acidic residues" evidence="4">
    <location>
        <begin position="198"/>
        <end position="210"/>
    </location>
</feature>
<keyword evidence="5" id="KW-0732">Signal</keyword>
<evidence type="ECO:0000259" key="7">
    <source>
        <dbReference type="Pfam" id="PF25490"/>
    </source>
</evidence>
<dbReference type="GO" id="GO:0051017">
    <property type="term" value="P:actin filament bundle assembly"/>
    <property type="evidence" value="ECO:0007669"/>
    <property type="project" value="TreeGrafter"/>
</dbReference>
<dbReference type="FunFam" id="3.20.20.80:FF:000067">
    <property type="entry name" value="Glucan 1,3-beta-glucosidase A"/>
    <property type="match status" value="1"/>
</dbReference>
<dbReference type="Gene3D" id="3.20.20.80">
    <property type="entry name" value="Glycosidases"/>
    <property type="match status" value="2"/>
</dbReference>
<name>A0AAW2QLW3_9LAMI</name>
<protein>
    <submittedName>
        <fullName evidence="8">Glucan 1,3-beta-glucosidase</fullName>
    </submittedName>
</protein>
<dbReference type="GO" id="GO:0016477">
    <property type="term" value="P:cell migration"/>
    <property type="evidence" value="ECO:0007669"/>
    <property type="project" value="TreeGrafter"/>
</dbReference>
<keyword evidence="2" id="KW-0378">Hydrolase</keyword>
<reference evidence="8" key="2">
    <citation type="journal article" date="2024" name="Plant">
        <title>Genomic evolution and insights into agronomic trait innovations of Sesamum species.</title>
        <authorList>
            <person name="Miao H."/>
            <person name="Wang L."/>
            <person name="Qu L."/>
            <person name="Liu H."/>
            <person name="Sun Y."/>
            <person name="Le M."/>
            <person name="Wang Q."/>
            <person name="Wei S."/>
            <person name="Zheng Y."/>
            <person name="Lin W."/>
            <person name="Duan Y."/>
            <person name="Cao H."/>
            <person name="Xiong S."/>
            <person name="Wang X."/>
            <person name="Wei L."/>
            <person name="Li C."/>
            <person name="Ma Q."/>
            <person name="Ju M."/>
            <person name="Zhao R."/>
            <person name="Li G."/>
            <person name="Mu C."/>
            <person name="Tian Q."/>
            <person name="Mei H."/>
            <person name="Zhang T."/>
            <person name="Gao T."/>
            <person name="Zhang H."/>
        </authorList>
    </citation>
    <scope>NUCLEOTIDE SEQUENCE</scope>
    <source>
        <strain evidence="8">KEN8</strain>
    </source>
</reference>
<dbReference type="Gene3D" id="2.80.10.50">
    <property type="match status" value="1"/>
</dbReference>
<dbReference type="CDD" id="cd00257">
    <property type="entry name" value="beta-trefoil_FSCN-like"/>
    <property type="match status" value="1"/>
</dbReference>
<evidence type="ECO:0000256" key="5">
    <source>
        <dbReference type="SAM" id="SignalP"/>
    </source>
</evidence>
<evidence type="ECO:0000256" key="3">
    <source>
        <dbReference type="ARBA" id="ARBA00023295"/>
    </source>
</evidence>